<feature type="region of interest" description="Disordered" evidence="1">
    <location>
        <begin position="240"/>
        <end position="274"/>
    </location>
</feature>
<dbReference type="EC" id="2.4.-.-" evidence="4"/>
<keyword evidence="2" id="KW-0812">Transmembrane</keyword>
<feature type="transmembrane region" description="Helical" evidence="2">
    <location>
        <begin position="175"/>
        <end position="191"/>
    </location>
</feature>
<protein>
    <submittedName>
        <fullName evidence="4">Glycosyltransferase family 39 protein</fullName>
        <ecNumber evidence="4">2.4.-.-</ecNumber>
    </submittedName>
</protein>
<sequence>MKPEARNEVLAASGIFVIAAILLFWGLGSPYLWQDEAATAVLGERLLATGRPLAYDGTNLIAMDSFSDEDPATIGERTRTADASLRYLIARGDFRSDLAWTGQPWGQFFVAGASLAALGHRTAAARIPFAIAGLLTVLILWRFAHRLFQDPWMAALAPLFLATNTYWVLHARQCRYYALSGLFLLLTVVAFRRWMDRARAGAVWFVLAAWCWFQVDFGTFWPIVGLLGVVALSHTRGWGASGRASERASRGKPITGSGSAGSAEPVSPTVDPSAAATKTSGRWAVLGTFGVLLAGLAPWVWYYQLFGRYKEPAISWIGRAVGNLFHVNQFLIAVPVWLLAAFFWWRRTRQLRAGGGEPARATETAALTIVFVALVSVPLLYLWVTAVTPWYFYRYFVALTPLTALL</sequence>
<keyword evidence="2" id="KW-1133">Transmembrane helix</keyword>
<feature type="transmembrane region" description="Helical" evidence="2">
    <location>
        <begin position="221"/>
        <end position="239"/>
    </location>
</feature>
<feature type="transmembrane region" description="Helical" evidence="2">
    <location>
        <begin position="151"/>
        <end position="169"/>
    </location>
</feature>
<dbReference type="EMBL" id="JAGQHR010000593">
    <property type="protein sequence ID" value="MCA9729162.1"/>
    <property type="molecule type" value="Genomic_DNA"/>
</dbReference>
<comment type="caution">
    <text evidence="4">The sequence shown here is derived from an EMBL/GenBank/DDBJ whole genome shotgun (WGS) entry which is preliminary data.</text>
</comment>
<keyword evidence="4" id="KW-0328">Glycosyltransferase</keyword>
<feature type="transmembrane region" description="Helical" evidence="2">
    <location>
        <begin position="283"/>
        <end position="304"/>
    </location>
</feature>
<dbReference type="InterPro" id="IPR038731">
    <property type="entry name" value="RgtA/B/C-like"/>
</dbReference>
<evidence type="ECO:0000313" key="4">
    <source>
        <dbReference type="EMBL" id="MCA9729162.1"/>
    </source>
</evidence>
<evidence type="ECO:0000313" key="5">
    <source>
        <dbReference type="Proteomes" id="UP000697710"/>
    </source>
</evidence>
<reference evidence="4" key="1">
    <citation type="submission" date="2020-04" db="EMBL/GenBank/DDBJ databases">
        <authorList>
            <person name="Zhang T."/>
        </authorList>
    </citation>
    <scope>NUCLEOTIDE SEQUENCE</scope>
    <source>
        <strain evidence="4">HKST-UBA01</strain>
    </source>
</reference>
<feature type="non-terminal residue" evidence="4">
    <location>
        <position position="406"/>
    </location>
</feature>
<gene>
    <name evidence="4" type="ORF">KC729_15845</name>
</gene>
<reference evidence="4" key="2">
    <citation type="journal article" date="2021" name="Microbiome">
        <title>Successional dynamics and alternative stable states in a saline activated sludge microbial community over 9 years.</title>
        <authorList>
            <person name="Wang Y."/>
            <person name="Ye J."/>
            <person name="Ju F."/>
            <person name="Liu L."/>
            <person name="Boyd J.A."/>
            <person name="Deng Y."/>
            <person name="Parks D.H."/>
            <person name="Jiang X."/>
            <person name="Yin X."/>
            <person name="Woodcroft B.J."/>
            <person name="Tyson G.W."/>
            <person name="Hugenholtz P."/>
            <person name="Polz M.F."/>
            <person name="Zhang T."/>
        </authorList>
    </citation>
    <scope>NUCLEOTIDE SEQUENCE</scope>
    <source>
        <strain evidence="4">HKST-UBA01</strain>
    </source>
</reference>
<proteinExistence type="predicted"/>
<keyword evidence="4" id="KW-0808">Transferase</keyword>
<feature type="transmembrane region" description="Helical" evidence="2">
    <location>
        <begin position="366"/>
        <end position="392"/>
    </location>
</feature>
<feature type="transmembrane region" description="Helical" evidence="2">
    <location>
        <begin position="9"/>
        <end position="27"/>
    </location>
</feature>
<accession>A0A956RR32</accession>
<organism evidence="4 5">
    <name type="scientific">Eiseniibacteriota bacterium</name>
    <dbReference type="NCBI Taxonomy" id="2212470"/>
    <lineage>
        <taxon>Bacteria</taxon>
        <taxon>Candidatus Eiseniibacteriota</taxon>
    </lineage>
</organism>
<feature type="domain" description="Glycosyltransferase RgtA/B/C/D-like" evidence="3">
    <location>
        <begin position="108"/>
        <end position="210"/>
    </location>
</feature>
<name>A0A956RR32_UNCEI</name>
<dbReference type="GO" id="GO:0016757">
    <property type="term" value="F:glycosyltransferase activity"/>
    <property type="evidence" value="ECO:0007669"/>
    <property type="project" value="UniProtKB-KW"/>
</dbReference>
<evidence type="ECO:0000256" key="2">
    <source>
        <dbReference type="SAM" id="Phobius"/>
    </source>
</evidence>
<feature type="transmembrane region" description="Helical" evidence="2">
    <location>
        <begin position="324"/>
        <end position="345"/>
    </location>
</feature>
<dbReference type="Pfam" id="PF13231">
    <property type="entry name" value="PMT_2"/>
    <property type="match status" value="1"/>
</dbReference>
<evidence type="ECO:0000256" key="1">
    <source>
        <dbReference type="SAM" id="MobiDB-lite"/>
    </source>
</evidence>
<keyword evidence="2" id="KW-0472">Membrane</keyword>
<evidence type="ECO:0000259" key="3">
    <source>
        <dbReference type="Pfam" id="PF13231"/>
    </source>
</evidence>
<dbReference type="AlphaFoldDB" id="A0A956RR32"/>
<feature type="transmembrane region" description="Helical" evidence="2">
    <location>
        <begin position="123"/>
        <end position="144"/>
    </location>
</feature>
<dbReference type="Proteomes" id="UP000697710">
    <property type="component" value="Unassembled WGS sequence"/>
</dbReference>